<gene>
    <name evidence="1" type="primary">dapF</name>
    <name evidence="1" type="ORF">NYG90_09150</name>
</gene>
<reference evidence="1 2" key="1">
    <citation type="journal article" date="2023" name="Microorganisms">
        <title>Isolation and Genomic Characteristics of Cat-Borne Campylobacter felis sp. nov. and Sheep-Borne Campylobacter ovis sp. nov.</title>
        <authorList>
            <person name="Wang H."/>
            <person name="Li Y."/>
            <person name="Gu Y."/>
            <person name="Zhou G."/>
            <person name="Chen X."/>
            <person name="Zhang X."/>
            <person name="Shao Z."/>
            <person name="Zhang J."/>
            <person name="Zhang M."/>
        </authorList>
    </citation>
    <scope>NUCLEOTIDE SEQUENCE [LARGE SCALE GENOMIC DNA]</scope>
    <source>
        <strain evidence="1 2">XJK30-2</strain>
    </source>
</reference>
<keyword evidence="1" id="KW-0413">Isomerase</keyword>
<sequence length="502" mass="54546">MILYKYCANGNDFLVFHTLDRQGDYSELARRVCDRHNGIGADGLVALLPFSDEAIAYQWDFYNADGSRANMCGNASRCVAHYAYNLGLAPKTHRFITHSSMQAQIIKVSVQGEIVSSNLGLYRNLFALSALPSELAQKVDSSVPKDLAATLLNPSRWHYIDTGVPHLVCFVQEWFDHSSPSLKAFMQELRIHFNANVNLAYASDEIYLATYERGVEDITLACGTGMAAVLLVGHIAYGLDGSAVLVPPSGDRLELWCESVSKGDSVLLGGDSACGLESWISSPRCVNRHPSLISLRGLKTSEAVQGASLAGFFSKSPDSSTTILESQSSCGDWACGLESQGGFTKQAENKTTASEKSAESKKVDSSNKAFLSSLRADLSAWQSTQKSTTPLESTFDKSPKTEIVFDTKAAGGRIFDEKAGLCSLLRGDKTERLSHKQKANSPLFREKPTPANQNAVSLEKMDSSSKLPTLAHINELESNAYIGDMEVFLQGEVRCVAVCQTC</sequence>
<protein>
    <submittedName>
        <fullName evidence="1">Diaminopimelate epimerase</fullName>
        <ecNumber evidence="1">5.1.1.7</ecNumber>
    </submittedName>
</protein>
<organism evidence="1 2">
    <name type="scientific">Helicobacter zhangjianzhongii</name>
    <dbReference type="NCBI Taxonomy" id="2974574"/>
    <lineage>
        <taxon>Bacteria</taxon>
        <taxon>Pseudomonadati</taxon>
        <taxon>Campylobacterota</taxon>
        <taxon>Epsilonproteobacteria</taxon>
        <taxon>Campylobacterales</taxon>
        <taxon>Helicobacteraceae</taxon>
        <taxon>Helicobacter</taxon>
    </lineage>
</organism>
<dbReference type="Proteomes" id="UP001173802">
    <property type="component" value="Unassembled WGS sequence"/>
</dbReference>
<keyword evidence="2" id="KW-1185">Reference proteome</keyword>
<proteinExistence type="predicted"/>
<accession>A0ACC6FU66</accession>
<dbReference type="EC" id="5.1.1.7" evidence="1"/>
<evidence type="ECO:0000313" key="2">
    <source>
        <dbReference type="Proteomes" id="UP001173802"/>
    </source>
</evidence>
<comment type="caution">
    <text evidence="1">The sequence shown here is derived from an EMBL/GenBank/DDBJ whole genome shotgun (WGS) entry which is preliminary data.</text>
</comment>
<evidence type="ECO:0000313" key="1">
    <source>
        <dbReference type="EMBL" id="MDL0082833.1"/>
    </source>
</evidence>
<name>A0ACC6FU66_9HELI</name>
<dbReference type="EMBL" id="JANURN010000009">
    <property type="protein sequence ID" value="MDL0082833.1"/>
    <property type="molecule type" value="Genomic_DNA"/>
</dbReference>